<organism evidence="2 3">
    <name type="scientific">Halobacteriovorax marinus (strain ATCC BAA-682 / DSM 15412 / SJ)</name>
    <name type="common">Bacteriovorax marinus</name>
    <dbReference type="NCBI Taxonomy" id="862908"/>
    <lineage>
        <taxon>Bacteria</taxon>
        <taxon>Pseudomonadati</taxon>
        <taxon>Bdellovibrionota</taxon>
        <taxon>Bacteriovoracia</taxon>
        <taxon>Bacteriovoracales</taxon>
        <taxon>Halobacteriovoraceae</taxon>
        <taxon>Halobacteriovorax</taxon>
    </lineage>
</organism>
<keyword evidence="3" id="KW-1185">Reference proteome</keyword>
<dbReference type="Pfam" id="PF03102">
    <property type="entry name" value="NeuB"/>
    <property type="match status" value="1"/>
</dbReference>
<dbReference type="InterPro" id="IPR013132">
    <property type="entry name" value="PseI/NeuA/B-like_N"/>
</dbReference>
<dbReference type="SUPFAM" id="SSF51569">
    <property type="entry name" value="Aldolase"/>
    <property type="match status" value="1"/>
</dbReference>
<dbReference type="SMART" id="SM00858">
    <property type="entry name" value="SAF"/>
    <property type="match status" value="1"/>
</dbReference>
<gene>
    <name evidence="2" type="ordered locus">BMS_0359</name>
</gene>
<dbReference type="PATRIC" id="fig|862908.3.peg.344"/>
<dbReference type="KEGG" id="bmx:BMS_0359"/>
<dbReference type="RefSeq" id="WP_014243067.1">
    <property type="nucleotide sequence ID" value="NC_016620.1"/>
</dbReference>
<evidence type="ECO:0000313" key="3">
    <source>
        <dbReference type="Proteomes" id="UP000008963"/>
    </source>
</evidence>
<dbReference type="InterPro" id="IPR036732">
    <property type="entry name" value="AFP_Neu5c_C_sf"/>
</dbReference>
<evidence type="ECO:0000313" key="2">
    <source>
        <dbReference type="EMBL" id="CBW25279.1"/>
    </source>
</evidence>
<dbReference type="SUPFAM" id="SSF51269">
    <property type="entry name" value="AFP III-like domain"/>
    <property type="match status" value="1"/>
</dbReference>
<dbReference type="InterPro" id="IPR013785">
    <property type="entry name" value="Aldolase_TIM"/>
</dbReference>
<dbReference type="GO" id="GO:0047444">
    <property type="term" value="F:N-acylneuraminate-9-phosphate synthase activity"/>
    <property type="evidence" value="ECO:0007669"/>
    <property type="project" value="TreeGrafter"/>
</dbReference>
<dbReference type="NCBIfam" id="TIGR03586">
    <property type="entry name" value="PseI"/>
    <property type="match status" value="1"/>
</dbReference>
<reference evidence="3" key="1">
    <citation type="journal article" date="2013" name="ISME J.">
        <title>A small predatory core genome in the divergent marine Bacteriovorax marinus SJ and the terrestrial Bdellovibrio bacteriovorus.</title>
        <authorList>
            <person name="Crossman L.C."/>
            <person name="Chen H."/>
            <person name="Cerdeno-Tarraga A.M."/>
            <person name="Brooks K."/>
            <person name="Quail M.A."/>
            <person name="Pineiro S.A."/>
            <person name="Hobley L."/>
            <person name="Sockett R.E."/>
            <person name="Bentley S.D."/>
            <person name="Parkhill J."/>
            <person name="Williams H.N."/>
            <person name="Stine O.C."/>
        </authorList>
    </citation>
    <scope>NUCLEOTIDE SEQUENCE [LARGE SCALE GENOMIC DNA]</scope>
    <source>
        <strain evidence="3">ATCC BAA-682 / DSM 15412 / SJ</strain>
    </source>
</reference>
<dbReference type="Gene3D" id="3.20.20.70">
    <property type="entry name" value="Aldolase class I"/>
    <property type="match status" value="1"/>
</dbReference>
<dbReference type="HOGENOM" id="CLU_040465_0_1_7"/>
<dbReference type="InterPro" id="IPR051690">
    <property type="entry name" value="PseI-like"/>
</dbReference>
<dbReference type="STRING" id="862908.BMS_0359"/>
<dbReference type="OrthoDB" id="9814210at2"/>
<dbReference type="Proteomes" id="UP000008963">
    <property type="component" value="Chromosome"/>
</dbReference>
<dbReference type="InterPro" id="IPR006190">
    <property type="entry name" value="SAF_AFP_Neu5Ac"/>
</dbReference>
<proteinExistence type="predicted"/>
<dbReference type="Gene3D" id="3.90.1210.10">
    <property type="entry name" value="Antifreeze-like/N-acetylneuraminic acid synthase C-terminal domain"/>
    <property type="match status" value="1"/>
</dbReference>
<dbReference type="eggNOG" id="COG2089">
    <property type="taxonomic scope" value="Bacteria"/>
</dbReference>
<sequence>MKFIEINGRKIGSEFAPYIIAEVSANHNGDLNKALKLIEIAKDSGADAVKIQTYTADTMTVDSDMEDFQIKGGLWDGYTLYKLYEEAHTPWDWHKPIFERAKELGITVFSTPFDESSVNFLMDLDVPAFKIASFEMTDLPLVEYIAKQGKPIIMSTGMASPEEIEESINVIKKYNQQIIVLHCVSGYPTPIDQSNLSTIKEISKRFDVVSGLSDHTLGTAASVAGVALGASVIEKHFTESRSEKGPDSEFSLEPSELESLVNETRSVWNSVRSTPFKRESAEKVNLKFRRSIYFVRDLEEGEEITLDSVKRIRPGYGLEPKYFNEIIGKKVLRKVSKNTPVKLLDIDMGK</sequence>
<dbReference type="PANTHER" id="PTHR42966:SF2">
    <property type="entry name" value="PSEUDAMINIC ACID SYNTHASE"/>
    <property type="match status" value="1"/>
</dbReference>
<dbReference type="PANTHER" id="PTHR42966">
    <property type="entry name" value="N-ACETYLNEURAMINATE SYNTHASE"/>
    <property type="match status" value="1"/>
</dbReference>
<dbReference type="CDD" id="cd11615">
    <property type="entry name" value="SAF_NeuB_like"/>
    <property type="match status" value="1"/>
</dbReference>
<name>E1X3T9_HALMS</name>
<feature type="domain" description="AFP-like" evidence="1">
    <location>
        <begin position="291"/>
        <end position="349"/>
    </location>
</feature>
<dbReference type="PROSITE" id="PS50844">
    <property type="entry name" value="AFP_LIKE"/>
    <property type="match status" value="1"/>
</dbReference>
<evidence type="ECO:0000259" key="1">
    <source>
        <dbReference type="PROSITE" id="PS50844"/>
    </source>
</evidence>
<dbReference type="Pfam" id="PF08666">
    <property type="entry name" value="SAF"/>
    <property type="match status" value="1"/>
</dbReference>
<dbReference type="InterPro" id="IPR020030">
    <property type="entry name" value="Pseudaminic_synth_PseI"/>
</dbReference>
<accession>E1X3T9</accession>
<dbReference type="AlphaFoldDB" id="E1X3T9"/>
<dbReference type="GO" id="GO:0016051">
    <property type="term" value="P:carbohydrate biosynthetic process"/>
    <property type="evidence" value="ECO:0007669"/>
    <property type="project" value="InterPro"/>
</dbReference>
<dbReference type="InterPro" id="IPR057736">
    <property type="entry name" value="SAF_PseI/NeuA/NeuB"/>
</dbReference>
<dbReference type="EMBL" id="FQ312005">
    <property type="protein sequence ID" value="CBW25279.1"/>
    <property type="molecule type" value="Genomic_DNA"/>
</dbReference>
<protein>
    <submittedName>
        <fullName evidence="2">N-acetylneuraminic acid synthetase</fullName>
    </submittedName>
</protein>
<dbReference type="InterPro" id="IPR013974">
    <property type="entry name" value="SAF"/>
</dbReference>